<gene>
    <name evidence="8" type="primary">perR</name>
    <name evidence="8" type="ORF">R28058_20241</name>
</gene>
<dbReference type="GO" id="GO:1900376">
    <property type="term" value="P:regulation of secondary metabolite biosynthetic process"/>
    <property type="evidence" value="ECO:0007669"/>
    <property type="project" value="TreeGrafter"/>
</dbReference>
<dbReference type="InterPro" id="IPR036388">
    <property type="entry name" value="WH-like_DNA-bd_sf"/>
</dbReference>
<accession>A0A0C7G752</accession>
<dbReference type="SUPFAM" id="SSF46785">
    <property type="entry name" value="Winged helix' DNA-binding domain"/>
    <property type="match status" value="1"/>
</dbReference>
<evidence type="ECO:0000256" key="3">
    <source>
        <dbReference type="ARBA" id="ARBA00022833"/>
    </source>
</evidence>
<comment type="similarity">
    <text evidence="1">Belongs to the Fur family.</text>
</comment>
<keyword evidence="7" id="KW-0479">Metal-binding</keyword>
<evidence type="ECO:0000256" key="6">
    <source>
        <dbReference type="ARBA" id="ARBA00023163"/>
    </source>
</evidence>
<keyword evidence="6" id="KW-0804">Transcription</keyword>
<dbReference type="AlphaFoldDB" id="A0A0C7G752"/>
<dbReference type="RefSeq" id="WP_055342299.1">
    <property type="nucleotide sequence ID" value="NZ_CDNI01000003.1"/>
</dbReference>
<dbReference type="PANTHER" id="PTHR33202">
    <property type="entry name" value="ZINC UPTAKE REGULATION PROTEIN"/>
    <property type="match status" value="1"/>
</dbReference>
<evidence type="ECO:0000256" key="5">
    <source>
        <dbReference type="ARBA" id="ARBA00023125"/>
    </source>
</evidence>
<dbReference type="GO" id="GO:0045892">
    <property type="term" value="P:negative regulation of DNA-templated transcription"/>
    <property type="evidence" value="ECO:0007669"/>
    <property type="project" value="TreeGrafter"/>
</dbReference>
<dbReference type="InterPro" id="IPR002481">
    <property type="entry name" value="FUR"/>
</dbReference>
<keyword evidence="4" id="KW-0805">Transcription regulation</keyword>
<dbReference type="Pfam" id="PF01475">
    <property type="entry name" value="FUR"/>
    <property type="match status" value="1"/>
</dbReference>
<dbReference type="OrthoDB" id="8659436at2"/>
<dbReference type="Gene3D" id="3.30.1490.190">
    <property type="match status" value="1"/>
</dbReference>
<dbReference type="CDD" id="cd07153">
    <property type="entry name" value="Fur_like"/>
    <property type="match status" value="1"/>
</dbReference>
<keyword evidence="5" id="KW-0238">DNA-binding</keyword>
<dbReference type="Gene3D" id="1.10.10.10">
    <property type="entry name" value="Winged helix-like DNA-binding domain superfamily/Winged helix DNA-binding domain"/>
    <property type="match status" value="1"/>
</dbReference>
<evidence type="ECO:0000256" key="4">
    <source>
        <dbReference type="ARBA" id="ARBA00023015"/>
    </source>
</evidence>
<dbReference type="InterPro" id="IPR036390">
    <property type="entry name" value="WH_DNA-bd_sf"/>
</dbReference>
<feature type="binding site" evidence="7">
    <location>
        <position position="79"/>
    </location>
    <ligand>
        <name>Zn(2+)</name>
        <dbReference type="ChEBI" id="CHEBI:29105"/>
    </ligand>
</feature>
<reference evidence="8 9" key="1">
    <citation type="submission" date="2015-01" db="EMBL/GenBank/DDBJ databases">
        <authorList>
            <person name="Aslett A.Martin."/>
            <person name="De Silva Nishadi"/>
        </authorList>
    </citation>
    <scope>NUCLEOTIDE SEQUENCE [LARGE SCALE GENOMIC DNA]</scope>
    <source>
        <strain evidence="8 9">R28058</strain>
    </source>
</reference>
<evidence type="ECO:0000313" key="8">
    <source>
        <dbReference type="EMBL" id="CEQ04291.1"/>
    </source>
</evidence>
<evidence type="ECO:0000256" key="1">
    <source>
        <dbReference type="ARBA" id="ARBA00007957"/>
    </source>
</evidence>
<feature type="binding site" evidence="7">
    <location>
        <position position="119"/>
    </location>
    <ligand>
        <name>Zn(2+)</name>
        <dbReference type="ChEBI" id="CHEBI:29105"/>
    </ligand>
</feature>
<keyword evidence="3 7" id="KW-0862">Zinc</keyword>
<dbReference type="Proteomes" id="UP000049127">
    <property type="component" value="Unassembled WGS sequence"/>
</dbReference>
<dbReference type="GO" id="GO:0008270">
    <property type="term" value="F:zinc ion binding"/>
    <property type="evidence" value="ECO:0007669"/>
    <property type="project" value="TreeGrafter"/>
</dbReference>
<comment type="cofactor">
    <cofactor evidence="7">
        <name>Zn(2+)</name>
        <dbReference type="ChEBI" id="CHEBI:29105"/>
    </cofactor>
    <text evidence="7">Binds 1 zinc ion per subunit.</text>
</comment>
<keyword evidence="2" id="KW-0678">Repressor</keyword>
<dbReference type="GO" id="GO:0003700">
    <property type="term" value="F:DNA-binding transcription factor activity"/>
    <property type="evidence" value="ECO:0007669"/>
    <property type="project" value="InterPro"/>
</dbReference>
<dbReference type="GO" id="GO:0000976">
    <property type="term" value="F:transcription cis-regulatory region binding"/>
    <property type="evidence" value="ECO:0007669"/>
    <property type="project" value="TreeGrafter"/>
</dbReference>
<organism evidence="8 9">
    <name type="scientific">Paraclostridium sordellii</name>
    <name type="common">Clostridium sordellii</name>
    <dbReference type="NCBI Taxonomy" id="1505"/>
    <lineage>
        <taxon>Bacteria</taxon>
        <taxon>Bacillati</taxon>
        <taxon>Bacillota</taxon>
        <taxon>Clostridia</taxon>
        <taxon>Peptostreptococcales</taxon>
        <taxon>Peptostreptococcaceae</taxon>
        <taxon>Paraclostridium</taxon>
    </lineage>
</organism>
<proteinExistence type="inferred from homology"/>
<feature type="binding site" evidence="7">
    <location>
        <position position="122"/>
    </location>
    <ligand>
        <name>Zn(2+)</name>
        <dbReference type="ChEBI" id="CHEBI:29105"/>
    </ligand>
</feature>
<dbReference type="InterPro" id="IPR043135">
    <property type="entry name" value="Fur_C"/>
</dbReference>
<feature type="binding site" evidence="7">
    <location>
        <position position="82"/>
    </location>
    <ligand>
        <name>Zn(2+)</name>
        <dbReference type="ChEBI" id="CHEBI:29105"/>
    </ligand>
</feature>
<evidence type="ECO:0000256" key="2">
    <source>
        <dbReference type="ARBA" id="ARBA00022491"/>
    </source>
</evidence>
<dbReference type="EMBL" id="CEKZ01000003">
    <property type="protein sequence ID" value="CEQ04291.1"/>
    <property type="molecule type" value="Genomic_DNA"/>
</dbReference>
<evidence type="ECO:0000313" key="9">
    <source>
        <dbReference type="Proteomes" id="UP000049127"/>
    </source>
</evidence>
<name>A0A0C7G752_PARSO</name>
<dbReference type="PANTHER" id="PTHR33202:SF7">
    <property type="entry name" value="FERRIC UPTAKE REGULATION PROTEIN"/>
    <property type="match status" value="1"/>
</dbReference>
<protein>
    <submittedName>
        <fullName evidence="8">Ferric-uptake regulator</fullName>
    </submittedName>
</protein>
<evidence type="ECO:0000256" key="7">
    <source>
        <dbReference type="PIRSR" id="PIRSR602481-1"/>
    </source>
</evidence>
<sequence length="127" mass="14429">MKFSKQRELILNAVRDNTVHPTADYIYDYLKKDNPNLSLGTVYRNLSQLVNHGFIQKVSIPGFPDRFDGNISEHNHMTCEICGNIQDIQCDTLRNIPSVISDELGLEITSCNVILQGICKNCKNKKM</sequence>